<dbReference type="PANTHER" id="PTHR43201">
    <property type="entry name" value="ACYL-COA SYNTHETASE"/>
    <property type="match status" value="1"/>
</dbReference>
<dbReference type="PANTHER" id="PTHR43201:SF8">
    <property type="entry name" value="ACYL-COA SYNTHETASE FAMILY MEMBER 3"/>
    <property type="match status" value="1"/>
</dbReference>
<dbReference type="GO" id="GO:0006631">
    <property type="term" value="P:fatty acid metabolic process"/>
    <property type="evidence" value="ECO:0007669"/>
    <property type="project" value="TreeGrafter"/>
</dbReference>
<dbReference type="Gene3D" id="3.40.50.12780">
    <property type="entry name" value="N-terminal domain of ligase-like"/>
    <property type="match status" value="1"/>
</dbReference>
<feature type="domain" description="AMP-dependent synthetase/ligase" evidence="2">
    <location>
        <begin position="52"/>
        <end position="432"/>
    </location>
</feature>
<accession>A0A371B8K6</accession>
<dbReference type="InterPro" id="IPR020845">
    <property type="entry name" value="AMP-binding_CS"/>
</dbReference>
<dbReference type="RefSeq" id="WP_115515898.1">
    <property type="nucleotide sequence ID" value="NZ_QRGO01000001.1"/>
</dbReference>
<evidence type="ECO:0000256" key="1">
    <source>
        <dbReference type="ARBA" id="ARBA00006432"/>
    </source>
</evidence>
<comment type="caution">
    <text evidence="3">The sequence shown here is derived from an EMBL/GenBank/DDBJ whole genome shotgun (WGS) entry which is preliminary data.</text>
</comment>
<comment type="similarity">
    <text evidence="1">Belongs to the ATP-dependent AMP-binding enzyme family.</text>
</comment>
<organism evidence="3 4">
    <name type="scientific">Undibacter mobilis</name>
    <dbReference type="NCBI Taxonomy" id="2292256"/>
    <lineage>
        <taxon>Bacteria</taxon>
        <taxon>Pseudomonadati</taxon>
        <taxon>Pseudomonadota</taxon>
        <taxon>Alphaproteobacteria</taxon>
        <taxon>Hyphomicrobiales</taxon>
        <taxon>Nitrobacteraceae</taxon>
        <taxon>Undibacter</taxon>
    </lineage>
</organism>
<proteinExistence type="inferred from homology"/>
<dbReference type="NCBIfam" id="NF009232">
    <property type="entry name" value="PRK12582.1"/>
    <property type="match status" value="1"/>
</dbReference>
<dbReference type="PROSITE" id="PS00455">
    <property type="entry name" value="AMP_BINDING"/>
    <property type="match status" value="1"/>
</dbReference>
<dbReference type="Proteomes" id="UP000263993">
    <property type="component" value="Unassembled WGS sequence"/>
</dbReference>
<dbReference type="GO" id="GO:0031956">
    <property type="term" value="F:medium-chain fatty acid-CoA ligase activity"/>
    <property type="evidence" value="ECO:0007669"/>
    <property type="project" value="TreeGrafter"/>
</dbReference>
<dbReference type="InterPro" id="IPR000873">
    <property type="entry name" value="AMP-dep_synth/lig_dom"/>
</dbReference>
<dbReference type="SUPFAM" id="SSF56801">
    <property type="entry name" value="Acetyl-CoA synthetase-like"/>
    <property type="match status" value="1"/>
</dbReference>
<evidence type="ECO:0000313" key="3">
    <source>
        <dbReference type="EMBL" id="RDV03872.1"/>
    </source>
</evidence>
<dbReference type="Pfam" id="PF23562">
    <property type="entry name" value="AMP-binding_C_3"/>
    <property type="match status" value="1"/>
</dbReference>
<dbReference type="OrthoDB" id="9803968at2"/>
<protein>
    <submittedName>
        <fullName evidence="3">Feruloyl-CoA synthase</fullName>
    </submittedName>
</protein>
<dbReference type="CDD" id="cd05921">
    <property type="entry name" value="FCS"/>
    <property type="match status" value="1"/>
</dbReference>
<keyword evidence="4" id="KW-1185">Reference proteome</keyword>
<dbReference type="AlphaFoldDB" id="A0A371B8K6"/>
<name>A0A371B8K6_9BRAD</name>
<evidence type="ECO:0000259" key="2">
    <source>
        <dbReference type="Pfam" id="PF00501"/>
    </source>
</evidence>
<sequence>MNISAPLQTAKTRAVRLGPQAVDIERRVDGSMILRSPDQLGPYPTEMTERLEYWARHTPDRVFMAQRAGKGDDGWRTITYAQALDHARRIGTALLKYNLSAERPIVILSGNDLEHAMLGLAAIYVGVAYAPISPAYSLVSQDFARLKSIFELITPGLVFAADGKAFARAIDTIVPKDVPVVVTRNPIEGRTTLFSALSAEPTAAVDAAHDKVGPDTIAKFLFTSGSTGTPKCVINTQRMLCANQVMLRQSLAYFQDEPPIILDWAPWHHTAGGNHDVGLVLYNGGTFYIDEGKPLPGAIDETVRNLREIASTWYFTVPKGYEALLPHLRADAELRRMFFSKVKVLWFAGAGLAQHVFDEINALAVETCGERVQFLTGFGSTETAPCALARTFYHPNSTNMGLPVAGLELKLVPTEGKLEARVRGPNITPGYWRQPEYTKNAFDDEGFYKLGDTFKFADPDDPTQGLLFDGRIAEDFKLSSGTWVNVGPLRAQFIDAFKPFVRDVVFAGLDRDYLAALVFPDVDACRKILHRAPDTPADQIVQHYDVQQHFAAMLAKMVAASTGSSNRVQRIMLMTEPPSMDTGEMTDKGSINQRAVLKNRADLVEELYADAVSPRVIRF</sequence>
<dbReference type="Pfam" id="PF00501">
    <property type="entry name" value="AMP-binding"/>
    <property type="match status" value="1"/>
</dbReference>
<reference evidence="4" key="1">
    <citation type="submission" date="2018-08" db="EMBL/GenBank/DDBJ databases">
        <authorList>
            <person name="Kim S.-J."/>
            <person name="Jung G.-Y."/>
        </authorList>
    </citation>
    <scope>NUCLEOTIDE SEQUENCE [LARGE SCALE GENOMIC DNA]</scope>
    <source>
        <strain evidence="4">GY_H</strain>
    </source>
</reference>
<gene>
    <name evidence="3" type="ORF">DXH78_04290</name>
</gene>
<dbReference type="EMBL" id="QRGO01000001">
    <property type="protein sequence ID" value="RDV03872.1"/>
    <property type="molecule type" value="Genomic_DNA"/>
</dbReference>
<evidence type="ECO:0000313" key="4">
    <source>
        <dbReference type="Proteomes" id="UP000263993"/>
    </source>
</evidence>
<dbReference type="InterPro" id="IPR042099">
    <property type="entry name" value="ANL_N_sf"/>
</dbReference>